<reference evidence="2 3" key="1">
    <citation type="submission" date="2024-09" db="EMBL/GenBank/DDBJ databases">
        <title>Chromosome-scale assembly of Riccia sorocarpa.</title>
        <authorList>
            <person name="Paukszto L."/>
        </authorList>
    </citation>
    <scope>NUCLEOTIDE SEQUENCE [LARGE SCALE GENOMIC DNA]</scope>
    <source>
        <strain evidence="2">LP-2024</strain>
        <tissue evidence="2">Aerial parts of the thallus</tissue>
    </source>
</reference>
<evidence type="ECO:0000256" key="1">
    <source>
        <dbReference type="SAM" id="MobiDB-lite"/>
    </source>
</evidence>
<feature type="compositionally biased region" description="Basic and acidic residues" evidence="1">
    <location>
        <begin position="19"/>
        <end position="52"/>
    </location>
</feature>
<evidence type="ECO:0000313" key="3">
    <source>
        <dbReference type="Proteomes" id="UP001633002"/>
    </source>
</evidence>
<keyword evidence="3" id="KW-1185">Reference proteome</keyword>
<protein>
    <submittedName>
        <fullName evidence="2">Uncharacterized protein</fullName>
    </submittedName>
</protein>
<comment type="caution">
    <text evidence="2">The sequence shown here is derived from an EMBL/GenBank/DDBJ whole genome shotgun (WGS) entry which is preliminary data.</text>
</comment>
<gene>
    <name evidence="2" type="ORF">R1sor_001520</name>
</gene>
<dbReference type="AlphaFoldDB" id="A0ABD3GX21"/>
<feature type="compositionally biased region" description="Acidic residues" evidence="1">
    <location>
        <begin position="53"/>
        <end position="64"/>
    </location>
</feature>
<dbReference type="EMBL" id="JBJQOH010000006">
    <property type="protein sequence ID" value="KAL3683498.1"/>
    <property type="molecule type" value="Genomic_DNA"/>
</dbReference>
<proteinExistence type="predicted"/>
<organism evidence="2 3">
    <name type="scientific">Riccia sorocarpa</name>
    <dbReference type="NCBI Taxonomy" id="122646"/>
    <lineage>
        <taxon>Eukaryota</taxon>
        <taxon>Viridiplantae</taxon>
        <taxon>Streptophyta</taxon>
        <taxon>Embryophyta</taxon>
        <taxon>Marchantiophyta</taxon>
        <taxon>Marchantiopsida</taxon>
        <taxon>Marchantiidae</taxon>
        <taxon>Marchantiales</taxon>
        <taxon>Ricciaceae</taxon>
        <taxon>Riccia</taxon>
    </lineage>
</organism>
<name>A0ABD3GX21_9MARC</name>
<feature type="region of interest" description="Disordered" evidence="1">
    <location>
        <begin position="19"/>
        <end position="65"/>
    </location>
</feature>
<dbReference type="Proteomes" id="UP001633002">
    <property type="component" value="Unassembled WGS sequence"/>
</dbReference>
<sequence>MRMKIFIFITKINEEGRREEQFPCEGTKERRNEVNKDITSQRRNEELDVKNFDEDEETNEDEETLQMKKMKSTSLKNFTIKKMKKTFFFKPSRKEKPSKMKNHSEDYFNEGLKMKKVF</sequence>
<evidence type="ECO:0000313" key="2">
    <source>
        <dbReference type="EMBL" id="KAL3683498.1"/>
    </source>
</evidence>
<accession>A0ABD3GX21</accession>